<dbReference type="Proteomes" id="UP001454036">
    <property type="component" value="Unassembled WGS sequence"/>
</dbReference>
<dbReference type="EMBL" id="BAABME010013293">
    <property type="protein sequence ID" value="GAA0186001.1"/>
    <property type="molecule type" value="Genomic_DNA"/>
</dbReference>
<dbReference type="Gene3D" id="1.20.5.930">
    <property type="entry name" value="Bicelle-embedded integrin alpha(iib) transmembrane segment"/>
    <property type="match status" value="1"/>
</dbReference>
<organism evidence="4 5">
    <name type="scientific">Lithospermum erythrorhizon</name>
    <name type="common">Purple gromwell</name>
    <name type="synonym">Lithospermum officinale var. erythrorhizon</name>
    <dbReference type="NCBI Taxonomy" id="34254"/>
    <lineage>
        <taxon>Eukaryota</taxon>
        <taxon>Viridiplantae</taxon>
        <taxon>Streptophyta</taxon>
        <taxon>Embryophyta</taxon>
        <taxon>Tracheophyta</taxon>
        <taxon>Spermatophyta</taxon>
        <taxon>Magnoliopsida</taxon>
        <taxon>eudicotyledons</taxon>
        <taxon>Gunneridae</taxon>
        <taxon>Pentapetalae</taxon>
        <taxon>asterids</taxon>
        <taxon>lamiids</taxon>
        <taxon>Boraginales</taxon>
        <taxon>Boraginaceae</taxon>
        <taxon>Boraginoideae</taxon>
        <taxon>Lithospermeae</taxon>
        <taxon>Lithospermum</taxon>
    </lineage>
</organism>
<gene>
    <name evidence="3" type="ORF">LIER_33289</name>
    <name evidence="4" type="ORF">LIER_33670</name>
</gene>
<protein>
    <submittedName>
        <fullName evidence="4">Uncharacterized protein</fullName>
    </submittedName>
</protein>
<name>A0AAV3RYT7_LITER</name>
<dbReference type="AlphaFoldDB" id="A0AAV3RYT7"/>
<keyword evidence="1" id="KW-0472">Membrane</keyword>
<evidence type="ECO:0000313" key="5">
    <source>
        <dbReference type="Proteomes" id="UP001454036"/>
    </source>
</evidence>
<reference evidence="4 5" key="1">
    <citation type="submission" date="2024-01" db="EMBL/GenBank/DDBJ databases">
        <title>The complete chloroplast genome sequence of Lithospermum erythrorhizon: insights into the phylogenetic relationship among Boraginaceae species and the maternal lineages of purple gromwells.</title>
        <authorList>
            <person name="Okada T."/>
            <person name="Watanabe K."/>
        </authorList>
    </citation>
    <scope>NUCLEOTIDE SEQUENCE [LARGE SCALE GENOMIC DNA]</scope>
</reference>
<dbReference type="PANTHER" id="PTHR33512:SF14">
    <property type="entry name" value="EXPRESSED PROTEIN"/>
    <property type="match status" value="1"/>
</dbReference>
<evidence type="ECO:0000313" key="4">
    <source>
        <dbReference type="EMBL" id="GAA0186382.1"/>
    </source>
</evidence>
<evidence type="ECO:0000313" key="3">
    <source>
        <dbReference type="EMBL" id="GAA0186001.1"/>
    </source>
</evidence>
<dbReference type="InterPro" id="IPR010605">
    <property type="entry name" value="DUF1191"/>
</dbReference>
<keyword evidence="1" id="KW-0812">Transmembrane</keyword>
<evidence type="ECO:0000256" key="2">
    <source>
        <dbReference type="SAM" id="SignalP"/>
    </source>
</evidence>
<keyword evidence="1" id="KW-1133">Transmembrane helix</keyword>
<feature type="transmembrane region" description="Helical" evidence="1">
    <location>
        <begin position="242"/>
        <end position="266"/>
    </location>
</feature>
<sequence>MGHLRSLEMLLLVLWLVSLPQLIKAQLPADPMSGARALDSLLQDYAYQALISPKTGVVYDGTVPSNLTGVKVSALRLRSGSLRIRGVESFKEFQIPVGVFEEPYVERLVLVYHNLGNSSSHYYPLPGYTHLASVLGLLAYDAGNLSATNLPELDIRASAQPISIKFSNVDNVPNGLVPRCVWFDIQGAANFSNLLPGNMCSTFQQGHFSIVVESAGLSSPPKVSPGLAPLPTGKKSKKGFKIWVFVGSVLGGLALMAILGFVVIWIGKYKRRKKMQQMEYAADVGETLHMTTLGSAKAPAAAVTRTQPSLESEYVT</sequence>
<keyword evidence="2" id="KW-0732">Signal</keyword>
<evidence type="ECO:0000256" key="1">
    <source>
        <dbReference type="SAM" id="Phobius"/>
    </source>
</evidence>
<dbReference type="PANTHER" id="PTHR33512">
    <property type="entry name" value="PROTEIN, PUTATIVE (DUF1191)-RELATED"/>
    <property type="match status" value="1"/>
</dbReference>
<dbReference type="Pfam" id="PF06697">
    <property type="entry name" value="DUF1191"/>
    <property type="match status" value="1"/>
</dbReference>
<proteinExistence type="predicted"/>
<comment type="caution">
    <text evidence="4">The sequence shown here is derived from an EMBL/GenBank/DDBJ whole genome shotgun (WGS) entry which is preliminary data.</text>
</comment>
<dbReference type="GO" id="GO:0016020">
    <property type="term" value="C:membrane"/>
    <property type="evidence" value="ECO:0007669"/>
    <property type="project" value="TreeGrafter"/>
</dbReference>
<keyword evidence="5" id="KW-1185">Reference proteome</keyword>
<accession>A0AAV3RYT7</accession>
<feature type="signal peptide" evidence="2">
    <location>
        <begin position="1"/>
        <end position="25"/>
    </location>
</feature>
<feature type="chain" id="PRO_5044714426" evidence="2">
    <location>
        <begin position="26"/>
        <end position="316"/>
    </location>
</feature>
<dbReference type="EMBL" id="BAABME010013642">
    <property type="protein sequence ID" value="GAA0186382.1"/>
    <property type="molecule type" value="Genomic_DNA"/>
</dbReference>